<comment type="caution">
    <text evidence="1">The sequence shown here is derived from an EMBL/GenBank/DDBJ whole genome shotgun (WGS) entry which is preliminary data.</text>
</comment>
<accession>A0ACC0VWC6</accession>
<dbReference type="Proteomes" id="UP001163321">
    <property type="component" value="Chromosome 6"/>
</dbReference>
<protein>
    <submittedName>
        <fullName evidence="1">Uncharacterized protein</fullName>
    </submittedName>
</protein>
<evidence type="ECO:0000313" key="2">
    <source>
        <dbReference type="Proteomes" id="UP001163321"/>
    </source>
</evidence>
<proteinExistence type="predicted"/>
<name>A0ACC0VWC6_9STRA</name>
<keyword evidence="2" id="KW-1185">Reference proteome</keyword>
<evidence type="ECO:0000313" key="1">
    <source>
        <dbReference type="EMBL" id="KAI9910870.1"/>
    </source>
</evidence>
<organism evidence="1 2">
    <name type="scientific">Peronosclerospora sorghi</name>
    <dbReference type="NCBI Taxonomy" id="230839"/>
    <lineage>
        <taxon>Eukaryota</taxon>
        <taxon>Sar</taxon>
        <taxon>Stramenopiles</taxon>
        <taxon>Oomycota</taxon>
        <taxon>Peronosporomycetes</taxon>
        <taxon>Peronosporales</taxon>
        <taxon>Peronosporaceae</taxon>
        <taxon>Peronosclerospora</taxon>
    </lineage>
</organism>
<reference evidence="1 2" key="1">
    <citation type="journal article" date="2022" name="bioRxiv">
        <title>The genome of the oomycete Peronosclerospora sorghi, a cosmopolitan pathogen of maize and sorghum, is inflated with dispersed pseudogenes.</title>
        <authorList>
            <person name="Fletcher K."/>
            <person name="Martin F."/>
            <person name="Isakeit T."/>
            <person name="Cavanaugh K."/>
            <person name="Magill C."/>
            <person name="Michelmore R."/>
        </authorList>
    </citation>
    <scope>NUCLEOTIDE SEQUENCE [LARGE SCALE GENOMIC DNA]</scope>
    <source>
        <strain evidence="1">P6</strain>
    </source>
</reference>
<dbReference type="EMBL" id="CM047585">
    <property type="protein sequence ID" value="KAI9910870.1"/>
    <property type="molecule type" value="Genomic_DNA"/>
</dbReference>
<gene>
    <name evidence="1" type="ORF">PsorP6_009988</name>
</gene>
<sequence length="169" mass="19632">MKFDSLGPDFRIVVAYFVKVRKAAAQAKKEGQRIVPDTYLLLDTRVRIQFEMVHFAEAVNIPTLEYETRSCRNNQYFEQFDYQRRSRTTSKRCSSSHFMYVGVRNVRLGVIPALSTHAVSLFRGQRNTRAPIHRLLLGGDPWKITEADKASIVQSYLNDTFFPLLLRVR</sequence>